<feature type="compositionally biased region" description="Polar residues" evidence="3">
    <location>
        <begin position="715"/>
        <end position="728"/>
    </location>
</feature>
<dbReference type="InterPro" id="IPR001841">
    <property type="entry name" value="Znf_RING"/>
</dbReference>
<keyword evidence="1" id="KW-0479">Metal-binding</keyword>
<comment type="caution">
    <text evidence="5">The sequence shown here is derived from an EMBL/GenBank/DDBJ whole genome shotgun (WGS) entry which is preliminary data.</text>
</comment>
<dbReference type="Proteomes" id="UP000796880">
    <property type="component" value="Unassembled WGS sequence"/>
</dbReference>
<dbReference type="InterPro" id="IPR019734">
    <property type="entry name" value="TPR_rpt"/>
</dbReference>
<feature type="compositionally biased region" description="Low complexity" evidence="3">
    <location>
        <begin position="730"/>
        <end position="743"/>
    </location>
</feature>
<dbReference type="Gene3D" id="1.25.40.10">
    <property type="entry name" value="Tetratricopeptide repeat domain"/>
    <property type="match status" value="1"/>
</dbReference>
<evidence type="ECO:0000313" key="6">
    <source>
        <dbReference type="Proteomes" id="UP000796880"/>
    </source>
</evidence>
<protein>
    <recommendedName>
        <fullName evidence="4">RING-type domain-containing protein</fullName>
    </recommendedName>
</protein>
<evidence type="ECO:0000256" key="3">
    <source>
        <dbReference type="SAM" id="MobiDB-lite"/>
    </source>
</evidence>
<dbReference type="InterPro" id="IPR053319">
    <property type="entry name" value="OEP61"/>
</dbReference>
<dbReference type="EMBL" id="VOIH02000008">
    <property type="protein sequence ID" value="KAF3439500.1"/>
    <property type="molecule type" value="Genomic_DNA"/>
</dbReference>
<feature type="region of interest" description="Disordered" evidence="3">
    <location>
        <begin position="836"/>
        <end position="889"/>
    </location>
</feature>
<dbReference type="SUPFAM" id="SSF48452">
    <property type="entry name" value="TPR-like"/>
    <property type="match status" value="1"/>
</dbReference>
<evidence type="ECO:0000256" key="1">
    <source>
        <dbReference type="PROSITE-ProRule" id="PRU00175"/>
    </source>
</evidence>
<dbReference type="SMART" id="SM00028">
    <property type="entry name" value="TPR"/>
    <property type="match status" value="2"/>
</dbReference>
<dbReference type="PROSITE" id="PS50089">
    <property type="entry name" value="ZF_RING_2"/>
    <property type="match status" value="1"/>
</dbReference>
<sequence length="889" mass="96737">MLKTQGNDLHNQGRFSDALQKYLLAKKNLKGIPFSKGRSLLLACSLNLMACYLKTMQYDECIKEGTEVLEYDVKNVKALYRRGQAYKELGQLEDAVSDLSKALEVSPDDETIADVLRDAKEKLAKGGVKRASRGLVIEEINEEGETVSPDNNERSSTEYLMAQSQKTSDSSRSQNLVNNGGLSNNAECLQALKDNPEAIRSFQNFISNADPSTLAALNPGSSGEISADMVKTASQMVSKMSPEELQRMVGLASSFQGGSSDANFNSFKPGSVPNVTPDMLKTATDMMGKMPPEELQKMFEMASSLKGNESLKRQAAVNANGPSSDAGSKYTSDRENPEVNGTNVVGETSSRGIFSDSRTAPPQSSFPSSAADLQDQMRNQMKDPAMRQMFTSMIKNMSPEMMSNMGEQFGFKLSQEDAAKAQQAMSSLSPEDLDKMMRWADRIQRGAEGVKKTKNWLLGRPVSKMTQKQLKIAISLLENNSAIPSTTCSEKKRKMNLLTVILVPGIEENNKTEAHLTSAAAFVEGGIQEACDDACSICLEAFCDSDPSTVTSCKHEFHLQCILEWCQRSSQCPMCWQPITLKDPTSQELLEAVEQERSFRFNPSRNTTIFHHPTLGDFELQHLPVGTNDAELEERIIQHLAAAAAMGRARHISRRDGQRNRTSAHGRPQFLVFSTHPNSPPAAPASSSPSQRGEAEPIPPVTIAFPSPANEGEESSQLITSLPSNQPDHVSASASGSSVLAAGQHGSSLNNRSPNQSSPSGQDRAGPSDFQSFSESLKSRFNAVSTKYKESISKSTRGWKERLFSRNTSMAELGSEVKREVNAGIATVSRMMERLETRDNSRTSSASVSNNLDSSDAEPDNRQISETGGDNNLNNANIQASCAAGSSSN</sequence>
<keyword evidence="2" id="KW-0802">TPR repeat</keyword>
<dbReference type="SUPFAM" id="SSF57850">
    <property type="entry name" value="RING/U-box"/>
    <property type="match status" value="1"/>
</dbReference>
<dbReference type="InterPro" id="IPR013083">
    <property type="entry name" value="Znf_RING/FYVE/PHD"/>
</dbReference>
<evidence type="ECO:0000313" key="5">
    <source>
        <dbReference type="EMBL" id="KAF3439500.1"/>
    </source>
</evidence>
<feature type="compositionally biased region" description="Polar residues" evidence="3">
    <location>
        <begin position="339"/>
        <end position="358"/>
    </location>
</feature>
<dbReference type="InterPro" id="IPR011990">
    <property type="entry name" value="TPR-like_helical_dom_sf"/>
</dbReference>
<dbReference type="PANTHER" id="PTHR48433">
    <property type="entry name" value="OUTER ENVELOPE PROTEIN 61-LIKE"/>
    <property type="match status" value="1"/>
</dbReference>
<dbReference type="OrthoDB" id="245563at2759"/>
<dbReference type="PROSITE" id="PS50293">
    <property type="entry name" value="TPR_REGION"/>
    <property type="match status" value="1"/>
</dbReference>
<accession>A0A8K0E4X4</accession>
<evidence type="ECO:0000259" key="4">
    <source>
        <dbReference type="PROSITE" id="PS50089"/>
    </source>
</evidence>
<dbReference type="Gene3D" id="3.30.40.10">
    <property type="entry name" value="Zinc/RING finger domain, C3HC4 (zinc finger)"/>
    <property type="match status" value="1"/>
</dbReference>
<dbReference type="GO" id="GO:0008270">
    <property type="term" value="F:zinc ion binding"/>
    <property type="evidence" value="ECO:0007669"/>
    <property type="project" value="UniProtKB-KW"/>
</dbReference>
<evidence type="ECO:0000256" key="2">
    <source>
        <dbReference type="PROSITE-ProRule" id="PRU00339"/>
    </source>
</evidence>
<dbReference type="PANTHER" id="PTHR48433:SF1">
    <property type="entry name" value="OUTER ENVELOPE PROTEIN 61-LIKE"/>
    <property type="match status" value="1"/>
</dbReference>
<organism evidence="5 6">
    <name type="scientific">Rhamnella rubrinervis</name>
    <dbReference type="NCBI Taxonomy" id="2594499"/>
    <lineage>
        <taxon>Eukaryota</taxon>
        <taxon>Viridiplantae</taxon>
        <taxon>Streptophyta</taxon>
        <taxon>Embryophyta</taxon>
        <taxon>Tracheophyta</taxon>
        <taxon>Spermatophyta</taxon>
        <taxon>Magnoliopsida</taxon>
        <taxon>eudicotyledons</taxon>
        <taxon>Gunneridae</taxon>
        <taxon>Pentapetalae</taxon>
        <taxon>rosids</taxon>
        <taxon>fabids</taxon>
        <taxon>Rosales</taxon>
        <taxon>Rhamnaceae</taxon>
        <taxon>rhamnoid group</taxon>
        <taxon>Rhamneae</taxon>
        <taxon>Rhamnella</taxon>
    </lineage>
</organism>
<reference evidence="5" key="1">
    <citation type="submission" date="2020-03" db="EMBL/GenBank/DDBJ databases">
        <title>A high-quality chromosome-level genome assembly of a woody plant with both climbing and erect habits, Rhamnella rubrinervis.</title>
        <authorList>
            <person name="Lu Z."/>
            <person name="Yang Y."/>
            <person name="Zhu X."/>
            <person name="Sun Y."/>
        </authorList>
    </citation>
    <scope>NUCLEOTIDE SEQUENCE</scope>
    <source>
        <strain evidence="5">BYM</strain>
        <tissue evidence="5">Leaf</tissue>
    </source>
</reference>
<dbReference type="FunFam" id="3.30.40.10:FF:000746">
    <property type="entry name" value="E3 ubiquitin-protein ligase RHF2A"/>
    <property type="match status" value="1"/>
</dbReference>
<dbReference type="CDD" id="cd23122">
    <property type="entry name" value="RING-H2_RHF2A"/>
    <property type="match status" value="1"/>
</dbReference>
<gene>
    <name evidence="5" type="ORF">FNV43_RR17778</name>
</gene>
<dbReference type="SMART" id="SM00184">
    <property type="entry name" value="RING"/>
    <property type="match status" value="1"/>
</dbReference>
<keyword evidence="6" id="KW-1185">Reference proteome</keyword>
<feature type="compositionally biased region" description="Low complexity" evidence="3">
    <location>
        <begin position="844"/>
        <end position="854"/>
    </location>
</feature>
<feature type="compositionally biased region" description="Polar residues" evidence="3">
    <location>
        <begin position="320"/>
        <end position="330"/>
    </location>
</feature>
<keyword evidence="1" id="KW-0863">Zinc-finger</keyword>
<keyword evidence="1" id="KW-0862">Zinc</keyword>
<feature type="compositionally biased region" description="Polar residues" evidence="3">
    <location>
        <begin position="745"/>
        <end position="761"/>
    </location>
</feature>
<proteinExistence type="predicted"/>
<dbReference type="AlphaFoldDB" id="A0A8K0E4X4"/>
<feature type="domain" description="RING-type" evidence="4">
    <location>
        <begin position="535"/>
        <end position="575"/>
    </location>
</feature>
<dbReference type="PROSITE" id="PS50005">
    <property type="entry name" value="TPR"/>
    <property type="match status" value="1"/>
</dbReference>
<feature type="region of interest" description="Disordered" evidence="3">
    <location>
        <begin position="313"/>
        <end position="371"/>
    </location>
</feature>
<dbReference type="GO" id="GO:0005737">
    <property type="term" value="C:cytoplasm"/>
    <property type="evidence" value="ECO:0007669"/>
    <property type="project" value="UniProtKB-ARBA"/>
</dbReference>
<feature type="repeat" description="TPR" evidence="2">
    <location>
        <begin position="76"/>
        <end position="109"/>
    </location>
</feature>
<feature type="compositionally biased region" description="Polar residues" evidence="3">
    <location>
        <begin position="862"/>
        <end position="889"/>
    </location>
</feature>
<dbReference type="Pfam" id="PF00515">
    <property type="entry name" value="TPR_1"/>
    <property type="match status" value="1"/>
</dbReference>
<feature type="region of interest" description="Disordered" evidence="3">
    <location>
        <begin position="671"/>
        <end position="773"/>
    </location>
</feature>
<feature type="compositionally biased region" description="Low complexity" evidence="3">
    <location>
        <begin position="360"/>
        <end position="371"/>
    </location>
</feature>
<dbReference type="Pfam" id="PF13639">
    <property type="entry name" value="zf-RING_2"/>
    <property type="match status" value="1"/>
</dbReference>
<name>A0A8K0E4X4_9ROSA</name>